<dbReference type="Proteomes" id="UP001418637">
    <property type="component" value="Unassembled WGS sequence"/>
</dbReference>
<accession>A0ABV0BHE3</accession>
<evidence type="ECO:0000313" key="3">
    <source>
        <dbReference type="Proteomes" id="UP001418637"/>
    </source>
</evidence>
<proteinExistence type="predicted"/>
<sequence length="111" mass="13071">MDERNRRETDYPALSSFKRPIRYQVGEETMRKLFLTIAGALALFVGSANLIASEAQAQPRHEHGYRPAPQRHYAPPRKVHRPPAYRPRCFTERVRVWNGFRHVTKSRRVCR</sequence>
<organism evidence="2 3">
    <name type="scientific">Hohaiivirga grylli</name>
    <dbReference type="NCBI Taxonomy" id="3133970"/>
    <lineage>
        <taxon>Bacteria</taxon>
        <taxon>Pseudomonadati</taxon>
        <taxon>Pseudomonadota</taxon>
        <taxon>Alphaproteobacteria</taxon>
        <taxon>Hyphomicrobiales</taxon>
        <taxon>Methylobacteriaceae</taxon>
        <taxon>Hohaiivirga</taxon>
    </lineage>
</organism>
<dbReference type="RefSeq" id="WP_346336405.1">
    <property type="nucleotide sequence ID" value="NZ_JBBYXI010000002.1"/>
</dbReference>
<feature type="compositionally biased region" description="Basic residues" evidence="1">
    <location>
        <begin position="74"/>
        <end position="83"/>
    </location>
</feature>
<dbReference type="EMBL" id="JBBYXI010000002">
    <property type="protein sequence ID" value="MEN3930394.1"/>
    <property type="molecule type" value="Genomic_DNA"/>
</dbReference>
<keyword evidence="3" id="KW-1185">Reference proteome</keyword>
<evidence type="ECO:0000256" key="1">
    <source>
        <dbReference type="SAM" id="MobiDB-lite"/>
    </source>
</evidence>
<gene>
    <name evidence="2" type="ORF">WJT86_04865</name>
</gene>
<evidence type="ECO:0000313" key="2">
    <source>
        <dbReference type="EMBL" id="MEN3930394.1"/>
    </source>
</evidence>
<feature type="region of interest" description="Disordered" evidence="1">
    <location>
        <begin position="55"/>
        <end position="84"/>
    </location>
</feature>
<reference evidence="2 3" key="1">
    <citation type="submission" date="2024-04" db="EMBL/GenBank/DDBJ databases">
        <title>A novel species isolated from cricket.</title>
        <authorList>
            <person name="Wang H.-C."/>
        </authorList>
    </citation>
    <scope>NUCLEOTIDE SEQUENCE [LARGE SCALE GENOMIC DNA]</scope>
    <source>
        <strain evidence="2 3">WL0021</strain>
    </source>
</reference>
<name>A0ABV0BHE3_9HYPH</name>
<comment type="caution">
    <text evidence="2">The sequence shown here is derived from an EMBL/GenBank/DDBJ whole genome shotgun (WGS) entry which is preliminary data.</text>
</comment>
<protein>
    <submittedName>
        <fullName evidence="2">Uncharacterized protein</fullName>
    </submittedName>
</protein>